<dbReference type="EMBL" id="BAAABY010000034">
    <property type="protein sequence ID" value="GAA0480067.1"/>
    <property type="molecule type" value="Genomic_DNA"/>
</dbReference>
<evidence type="ECO:0000313" key="2">
    <source>
        <dbReference type="EMBL" id="GAA0480067.1"/>
    </source>
</evidence>
<dbReference type="Proteomes" id="UP001500909">
    <property type="component" value="Unassembled WGS sequence"/>
</dbReference>
<sequence>MLLLPIDPWHGYLALTHGTSPARHESDPARDRPRNEPGRPGPDGSPAAARTARILRLADRGGACGKIGGTIPYVRTRNVRTHGRVP</sequence>
<evidence type="ECO:0000313" key="3">
    <source>
        <dbReference type="Proteomes" id="UP001500909"/>
    </source>
</evidence>
<name>A0ABP3KKH7_9ACTN</name>
<gene>
    <name evidence="2" type="ORF">GCM10010361_51070</name>
</gene>
<protein>
    <submittedName>
        <fullName evidence="2">Uncharacterized protein</fullName>
    </submittedName>
</protein>
<proteinExistence type="predicted"/>
<organism evidence="2 3">
    <name type="scientific">Streptomyces olivaceiscleroticus</name>
    <dbReference type="NCBI Taxonomy" id="68245"/>
    <lineage>
        <taxon>Bacteria</taxon>
        <taxon>Bacillati</taxon>
        <taxon>Actinomycetota</taxon>
        <taxon>Actinomycetes</taxon>
        <taxon>Kitasatosporales</taxon>
        <taxon>Streptomycetaceae</taxon>
        <taxon>Streptomyces</taxon>
    </lineage>
</organism>
<feature type="region of interest" description="Disordered" evidence="1">
    <location>
        <begin position="15"/>
        <end position="51"/>
    </location>
</feature>
<reference evidence="3" key="1">
    <citation type="journal article" date="2019" name="Int. J. Syst. Evol. Microbiol.">
        <title>The Global Catalogue of Microorganisms (GCM) 10K type strain sequencing project: providing services to taxonomists for standard genome sequencing and annotation.</title>
        <authorList>
            <consortium name="The Broad Institute Genomics Platform"/>
            <consortium name="The Broad Institute Genome Sequencing Center for Infectious Disease"/>
            <person name="Wu L."/>
            <person name="Ma J."/>
        </authorList>
    </citation>
    <scope>NUCLEOTIDE SEQUENCE [LARGE SCALE GENOMIC DNA]</scope>
    <source>
        <strain evidence="3">JCM 4805</strain>
    </source>
</reference>
<accession>A0ABP3KKH7</accession>
<feature type="compositionally biased region" description="Basic and acidic residues" evidence="1">
    <location>
        <begin position="22"/>
        <end position="37"/>
    </location>
</feature>
<evidence type="ECO:0000256" key="1">
    <source>
        <dbReference type="SAM" id="MobiDB-lite"/>
    </source>
</evidence>
<keyword evidence="3" id="KW-1185">Reference proteome</keyword>
<comment type="caution">
    <text evidence="2">The sequence shown here is derived from an EMBL/GenBank/DDBJ whole genome shotgun (WGS) entry which is preliminary data.</text>
</comment>